<dbReference type="GO" id="GO:0003676">
    <property type="term" value="F:nucleic acid binding"/>
    <property type="evidence" value="ECO:0007669"/>
    <property type="project" value="InterPro"/>
</dbReference>
<dbReference type="AlphaFoldDB" id="A0A9E2BLU7"/>
<dbReference type="InterPro" id="IPR002711">
    <property type="entry name" value="HNH"/>
</dbReference>
<dbReference type="Proteomes" id="UP000811545">
    <property type="component" value="Unassembled WGS sequence"/>
</dbReference>
<dbReference type="CDD" id="cd00085">
    <property type="entry name" value="HNHc"/>
    <property type="match status" value="1"/>
</dbReference>
<gene>
    <name evidence="3" type="ORF">DDT42_01245</name>
</gene>
<evidence type="ECO:0000259" key="2">
    <source>
        <dbReference type="SMART" id="SM00507"/>
    </source>
</evidence>
<dbReference type="GO" id="GO:0008270">
    <property type="term" value="F:zinc ion binding"/>
    <property type="evidence" value="ECO:0007669"/>
    <property type="project" value="InterPro"/>
</dbReference>
<dbReference type="Pfam" id="PF14239">
    <property type="entry name" value="RRXRR"/>
    <property type="match status" value="1"/>
</dbReference>
<evidence type="ECO:0000313" key="4">
    <source>
        <dbReference type="Proteomes" id="UP000811545"/>
    </source>
</evidence>
<feature type="compositionally biased region" description="Polar residues" evidence="1">
    <location>
        <begin position="37"/>
        <end position="50"/>
    </location>
</feature>
<dbReference type="InterPro" id="IPR025938">
    <property type="entry name" value="RRXRR_dom"/>
</dbReference>
<accession>A0A9E2BLU7</accession>
<protein>
    <recommendedName>
        <fullName evidence="2">HNH nuclease domain-containing protein</fullName>
    </recommendedName>
</protein>
<proteinExistence type="predicted"/>
<evidence type="ECO:0000256" key="1">
    <source>
        <dbReference type="SAM" id="MobiDB-lite"/>
    </source>
</evidence>
<dbReference type="EMBL" id="QLTW01000084">
    <property type="protein sequence ID" value="MBT9145374.1"/>
    <property type="molecule type" value="Genomic_DNA"/>
</dbReference>
<dbReference type="NCBIfam" id="NF040563">
    <property type="entry name" value="guided_IscB"/>
    <property type="match status" value="1"/>
</dbReference>
<feature type="compositionally biased region" description="Basic and acidic residues" evidence="1">
    <location>
        <begin position="1"/>
        <end position="13"/>
    </location>
</feature>
<feature type="region of interest" description="Disordered" evidence="1">
    <location>
        <begin position="36"/>
        <end position="59"/>
    </location>
</feature>
<evidence type="ECO:0000313" key="3">
    <source>
        <dbReference type="EMBL" id="MBT9145374.1"/>
    </source>
</evidence>
<feature type="region of interest" description="Disordered" evidence="1">
    <location>
        <begin position="1"/>
        <end position="21"/>
    </location>
</feature>
<organism evidence="3 4">
    <name type="scientific">Psychracetigena formicireducens</name>
    <dbReference type="NCBI Taxonomy" id="2986056"/>
    <lineage>
        <taxon>Bacteria</taxon>
        <taxon>Bacillati</taxon>
        <taxon>Candidatus Lithacetigenota</taxon>
        <taxon>Candidatus Psychracetigena</taxon>
    </lineage>
</organism>
<dbReference type="SMART" id="SM00507">
    <property type="entry name" value="HNHc"/>
    <property type="match status" value="1"/>
</dbReference>
<dbReference type="GO" id="GO:0004519">
    <property type="term" value="F:endonuclease activity"/>
    <property type="evidence" value="ECO:0007669"/>
    <property type="project" value="InterPro"/>
</dbReference>
<sequence length="465" mass="53795">MQKLEERTERNTPRDASQVRSNCGSVIKHDCGVGQVLQGSKTSSNNSDENQLPKERQNTSVSVYMLNMRGKPLMPTTPRKARILLKQGKAKVVQRTPFTIQLKYPTGETKQPITFGIDAGYSKIGFSATTEKQELISGELILRTDVSKKLTEKQMYRKNRRSKLWHRKPRFNNRKRDKGWLAPSIKHKLDSHIRLIQKIKGILPVTNIVVEVANFDIQKIKNPCIEGKEYQEGEQLGFWNTREYILHRGNHVCQICKGKSKDPILNVHHIDPRKSTGTNRPDNLITLCETCHKAYHKGDIKPNLLKNNNNRNGFKPETFMSTVRWKLINQLKEIENNSNSVFHTYGYITKHNRIKAGLQKTHSNDAFVIAGGNGHERVNPFNCKQTRRNNRCIQLNRNGFKPSIRKKRYKFQPNDLIRFKRKECRVKGVFNYGKWLRLADSTENIFNSNIENVELICYGKGIQFN</sequence>
<reference evidence="3 4" key="1">
    <citation type="journal article" date="2021" name="bioRxiv">
        <title>Unique metabolic strategies in Hadean analogues reveal hints for primordial physiology.</title>
        <authorList>
            <person name="Nobu M.K."/>
            <person name="Nakai R."/>
            <person name="Tamazawa S."/>
            <person name="Mori H."/>
            <person name="Toyoda A."/>
            <person name="Ijiri A."/>
            <person name="Suzuki S."/>
            <person name="Kurokawa K."/>
            <person name="Kamagata Y."/>
            <person name="Tamaki H."/>
        </authorList>
    </citation>
    <scope>NUCLEOTIDE SEQUENCE [LARGE SCALE GENOMIC DNA]</scope>
    <source>
        <strain evidence="3">BS525</strain>
    </source>
</reference>
<dbReference type="InterPro" id="IPR003615">
    <property type="entry name" value="HNH_nuc"/>
</dbReference>
<dbReference type="InterPro" id="IPR047693">
    <property type="entry name" value="RNA-guided_IscB-like"/>
</dbReference>
<dbReference type="Pfam" id="PF01844">
    <property type="entry name" value="HNH"/>
    <property type="match status" value="1"/>
</dbReference>
<dbReference type="Gene3D" id="1.10.30.50">
    <property type="match status" value="1"/>
</dbReference>
<comment type="caution">
    <text evidence="3">The sequence shown here is derived from an EMBL/GenBank/DDBJ whole genome shotgun (WGS) entry which is preliminary data.</text>
</comment>
<name>A0A9E2BLU7_PSYF1</name>
<feature type="domain" description="HNH nuclease" evidence="2">
    <location>
        <begin position="240"/>
        <end position="293"/>
    </location>
</feature>